<evidence type="ECO:0000259" key="3">
    <source>
        <dbReference type="Pfam" id="PF01408"/>
    </source>
</evidence>
<dbReference type="InterPro" id="IPR036291">
    <property type="entry name" value="NAD(P)-bd_dom_sf"/>
</dbReference>
<dbReference type="InterPro" id="IPR050984">
    <property type="entry name" value="Gfo/Idh/MocA_domain"/>
</dbReference>
<dbReference type="OrthoDB" id="9783105at2"/>
<evidence type="ECO:0000256" key="1">
    <source>
        <dbReference type="ARBA" id="ARBA00010928"/>
    </source>
</evidence>
<dbReference type="Pfam" id="PF01408">
    <property type="entry name" value="GFO_IDH_MocA"/>
    <property type="match status" value="1"/>
</dbReference>
<name>A0A4R7ZUD1_9FIRM</name>
<dbReference type="InterPro" id="IPR000683">
    <property type="entry name" value="Gfo/Idh/MocA-like_OxRdtase_N"/>
</dbReference>
<dbReference type="GO" id="GO:0016491">
    <property type="term" value="F:oxidoreductase activity"/>
    <property type="evidence" value="ECO:0007669"/>
    <property type="project" value="UniProtKB-KW"/>
</dbReference>
<dbReference type="InterPro" id="IPR055170">
    <property type="entry name" value="GFO_IDH_MocA-like_dom"/>
</dbReference>
<evidence type="ECO:0000256" key="2">
    <source>
        <dbReference type="ARBA" id="ARBA00023002"/>
    </source>
</evidence>
<keyword evidence="6" id="KW-1185">Reference proteome</keyword>
<dbReference type="PANTHER" id="PTHR22604">
    <property type="entry name" value="OXIDOREDUCTASES"/>
    <property type="match status" value="1"/>
</dbReference>
<evidence type="ECO:0000313" key="5">
    <source>
        <dbReference type="EMBL" id="TDW20561.1"/>
    </source>
</evidence>
<evidence type="ECO:0000259" key="4">
    <source>
        <dbReference type="Pfam" id="PF22725"/>
    </source>
</evidence>
<sequence length="313" mass="35180">MNVAILGLGGIAKRVALGVTYAKNASLYAVAARDIKRAQAFQEQYDAVHAYGSYDEVLADPQVELVYICVPNALHYDLVCKCLQANKHVICEKIMVTTHKELKQLFDLAKEKQCFLMEANKTVFTPLNQKLYQMIANGVIGKLQFIKAEYSARLLDDPLPDTHWVLDPVTGGCAFDIGVYPTCFAHYYANSKVKEITKKKTYIDAYACDFGLHAMITYENGIQADIMSNWLYTPENKGCAYLIGEKGYIKIPAYWKEKVAYIYVDGKEEIIAVDMQSDFSGEIEHAVACIEHQIYESPIMGYTQSKAILEVVD</sequence>
<dbReference type="AlphaFoldDB" id="A0A4R7ZUD1"/>
<gene>
    <name evidence="5" type="ORF">EDD63_11227</name>
</gene>
<dbReference type="PANTHER" id="PTHR22604:SF105">
    <property type="entry name" value="TRANS-1,2-DIHYDROBENZENE-1,2-DIOL DEHYDROGENASE"/>
    <property type="match status" value="1"/>
</dbReference>
<comment type="similarity">
    <text evidence="1">Belongs to the Gfo/Idh/MocA family.</text>
</comment>
<dbReference type="Pfam" id="PF22725">
    <property type="entry name" value="GFO_IDH_MocA_C3"/>
    <property type="match status" value="1"/>
</dbReference>
<dbReference type="Gene3D" id="3.40.50.720">
    <property type="entry name" value="NAD(P)-binding Rossmann-like Domain"/>
    <property type="match status" value="1"/>
</dbReference>
<evidence type="ECO:0000313" key="6">
    <source>
        <dbReference type="Proteomes" id="UP000294743"/>
    </source>
</evidence>
<dbReference type="RefSeq" id="WP_134169102.1">
    <property type="nucleotide sequence ID" value="NZ_SODD01000012.1"/>
</dbReference>
<accession>A0A4R7ZUD1</accession>
<dbReference type="EMBL" id="SODD01000012">
    <property type="protein sequence ID" value="TDW20561.1"/>
    <property type="molecule type" value="Genomic_DNA"/>
</dbReference>
<dbReference type="GO" id="GO:0000166">
    <property type="term" value="F:nucleotide binding"/>
    <property type="evidence" value="ECO:0007669"/>
    <property type="project" value="InterPro"/>
</dbReference>
<organism evidence="5 6">
    <name type="scientific">Breznakia blatticola</name>
    <dbReference type="NCBI Taxonomy" id="1754012"/>
    <lineage>
        <taxon>Bacteria</taxon>
        <taxon>Bacillati</taxon>
        <taxon>Bacillota</taxon>
        <taxon>Erysipelotrichia</taxon>
        <taxon>Erysipelotrichales</taxon>
        <taxon>Erysipelotrichaceae</taxon>
        <taxon>Breznakia</taxon>
    </lineage>
</organism>
<protein>
    <submittedName>
        <fullName evidence="5">Putative dehydrogenase</fullName>
    </submittedName>
</protein>
<dbReference type="SUPFAM" id="SSF51735">
    <property type="entry name" value="NAD(P)-binding Rossmann-fold domains"/>
    <property type="match status" value="1"/>
</dbReference>
<dbReference type="Gene3D" id="3.30.360.10">
    <property type="entry name" value="Dihydrodipicolinate Reductase, domain 2"/>
    <property type="match status" value="1"/>
</dbReference>
<feature type="domain" description="GFO/IDH/MocA-like oxidoreductase" evidence="4">
    <location>
        <begin position="129"/>
        <end position="249"/>
    </location>
</feature>
<reference evidence="5 6" key="1">
    <citation type="submission" date="2019-03" db="EMBL/GenBank/DDBJ databases">
        <title>Genomic Encyclopedia of Type Strains, Phase IV (KMG-IV): sequencing the most valuable type-strain genomes for metagenomic binning, comparative biology and taxonomic classification.</title>
        <authorList>
            <person name="Goeker M."/>
        </authorList>
    </citation>
    <scope>NUCLEOTIDE SEQUENCE [LARGE SCALE GENOMIC DNA]</scope>
    <source>
        <strain evidence="5 6">DSM 28867</strain>
    </source>
</reference>
<dbReference type="SUPFAM" id="SSF55347">
    <property type="entry name" value="Glyceraldehyde-3-phosphate dehydrogenase-like, C-terminal domain"/>
    <property type="match status" value="1"/>
</dbReference>
<proteinExistence type="inferred from homology"/>
<dbReference type="Proteomes" id="UP000294743">
    <property type="component" value="Unassembled WGS sequence"/>
</dbReference>
<feature type="domain" description="Gfo/Idh/MocA-like oxidoreductase N-terminal" evidence="3">
    <location>
        <begin position="1"/>
        <end position="117"/>
    </location>
</feature>
<comment type="caution">
    <text evidence="5">The sequence shown here is derived from an EMBL/GenBank/DDBJ whole genome shotgun (WGS) entry which is preliminary data.</text>
</comment>
<keyword evidence="2" id="KW-0560">Oxidoreductase</keyword>